<dbReference type="Proteomes" id="UP001501725">
    <property type="component" value="Unassembled WGS sequence"/>
</dbReference>
<keyword evidence="2" id="KW-1185">Reference proteome</keyword>
<dbReference type="EMBL" id="BAABGY010000002">
    <property type="protein sequence ID" value="GAA4320653.1"/>
    <property type="molecule type" value="Genomic_DNA"/>
</dbReference>
<sequence length="129" mass="14060">MKHLFVLPLAGALLACSKSTTTTEGTGIAGTWKRTETLMDPGNGSGQWGALPANEQSTVTFGADGSIRTANHWYLARYQQYRVLSSSQLRIYGNADDSATLGYEFHKGRLRLNLQCIEACKDGFVRVGD</sequence>
<reference evidence="2" key="1">
    <citation type="journal article" date="2019" name="Int. J. Syst. Evol. Microbiol.">
        <title>The Global Catalogue of Microorganisms (GCM) 10K type strain sequencing project: providing services to taxonomists for standard genome sequencing and annotation.</title>
        <authorList>
            <consortium name="The Broad Institute Genomics Platform"/>
            <consortium name="The Broad Institute Genome Sequencing Center for Infectious Disease"/>
            <person name="Wu L."/>
            <person name="Ma J."/>
        </authorList>
    </citation>
    <scope>NUCLEOTIDE SEQUENCE [LARGE SCALE GENOMIC DNA]</scope>
    <source>
        <strain evidence="2">JCM 17919</strain>
    </source>
</reference>
<dbReference type="RefSeq" id="WP_345253234.1">
    <property type="nucleotide sequence ID" value="NZ_BAABGY010000002.1"/>
</dbReference>
<organism evidence="1 2">
    <name type="scientific">Flaviaesturariibacter amylovorans</name>
    <dbReference type="NCBI Taxonomy" id="1084520"/>
    <lineage>
        <taxon>Bacteria</taxon>
        <taxon>Pseudomonadati</taxon>
        <taxon>Bacteroidota</taxon>
        <taxon>Chitinophagia</taxon>
        <taxon>Chitinophagales</taxon>
        <taxon>Chitinophagaceae</taxon>
        <taxon>Flaviaestuariibacter</taxon>
    </lineage>
</organism>
<protein>
    <recommendedName>
        <fullName evidence="3">Lipocalin-like domain-containing protein</fullName>
    </recommendedName>
</protein>
<evidence type="ECO:0000313" key="2">
    <source>
        <dbReference type="Proteomes" id="UP001501725"/>
    </source>
</evidence>
<proteinExistence type="predicted"/>
<dbReference type="PROSITE" id="PS51257">
    <property type="entry name" value="PROKAR_LIPOPROTEIN"/>
    <property type="match status" value="1"/>
</dbReference>
<accession>A0ABP8GAT3</accession>
<gene>
    <name evidence="1" type="ORF">GCM10023184_05920</name>
</gene>
<name>A0ABP8GAT3_9BACT</name>
<comment type="caution">
    <text evidence="1">The sequence shown here is derived from an EMBL/GenBank/DDBJ whole genome shotgun (WGS) entry which is preliminary data.</text>
</comment>
<evidence type="ECO:0000313" key="1">
    <source>
        <dbReference type="EMBL" id="GAA4320653.1"/>
    </source>
</evidence>
<evidence type="ECO:0008006" key="3">
    <source>
        <dbReference type="Google" id="ProtNLM"/>
    </source>
</evidence>